<dbReference type="SUPFAM" id="SSF142019">
    <property type="entry name" value="Nqo1 FMN-binding domain-like"/>
    <property type="match status" value="1"/>
</dbReference>
<dbReference type="SMART" id="SM00928">
    <property type="entry name" value="NADH_4Fe-4S"/>
    <property type="match status" value="1"/>
</dbReference>
<dbReference type="InterPro" id="IPR019554">
    <property type="entry name" value="Soluble_ligand-bd"/>
</dbReference>
<dbReference type="Gene3D" id="3.40.50.11540">
    <property type="entry name" value="NADH-ubiquinone oxidoreductase 51kDa subunit"/>
    <property type="match status" value="1"/>
</dbReference>
<evidence type="ECO:0000313" key="8">
    <source>
        <dbReference type="Proteomes" id="UP000219036"/>
    </source>
</evidence>
<dbReference type="InterPro" id="IPR019575">
    <property type="entry name" value="Nuop51_4Fe4S-bd"/>
</dbReference>
<accession>A0A285N0X5</accession>
<dbReference type="InterPro" id="IPR011538">
    <property type="entry name" value="Nuo51_FMN-bd"/>
</dbReference>
<evidence type="ECO:0000256" key="2">
    <source>
        <dbReference type="ARBA" id="ARBA00022485"/>
    </source>
</evidence>
<dbReference type="FunFam" id="1.20.1440.230:FF:000001">
    <property type="entry name" value="Mitochondrial NADH dehydrogenase flavoprotein 1"/>
    <property type="match status" value="1"/>
</dbReference>
<dbReference type="PANTHER" id="PTHR43578:SF3">
    <property type="entry name" value="NADH-QUINONE OXIDOREDUCTASE SUBUNIT F"/>
    <property type="match status" value="1"/>
</dbReference>
<dbReference type="SUPFAM" id="SSF140490">
    <property type="entry name" value="Nqo1C-terminal domain-like"/>
    <property type="match status" value="1"/>
</dbReference>
<dbReference type="Gene3D" id="1.20.1440.230">
    <property type="entry name" value="NADH-ubiquinone oxidoreductase 51kDa subunit, iron-sulphur binding domain"/>
    <property type="match status" value="1"/>
</dbReference>
<organism evidence="7 8">
    <name type="scientific">Persephonella hydrogeniphila</name>
    <dbReference type="NCBI Taxonomy" id="198703"/>
    <lineage>
        <taxon>Bacteria</taxon>
        <taxon>Pseudomonadati</taxon>
        <taxon>Aquificota</taxon>
        <taxon>Aquificia</taxon>
        <taxon>Aquificales</taxon>
        <taxon>Hydrogenothermaceae</taxon>
        <taxon>Persephonella</taxon>
    </lineage>
</organism>
<dbReference type="Proteomes" id="UP000219036">
    <property type="component" value="Unassembled WGS sequence"/>
</dbReference>
<dbReference type="InterPro" id="IPR037207">
    <property type="entry name" value="Nuop51_4Fe4S-bd_sf"/>
</dbReference>
<dbReference type="AlphaFoldDB" id="A0A285N0X5"/>
<keyword evidence="2" id="KW-0004">4Fe-4S</keyword>
<evidence type="ECO:0000313" key="7">
    <source>
        <dbReference type="EMBL" id="SNZ03090.1"/>
    </source>
</evidence>
<evidence type="ECO:0000256" key="4">
    <source>
        <dbReference type="ARBA" id="ARBA00023004"/>
    </source>
</evidence>
<dbReference type="Pfam" id="PF10589">
    <property type="entry name" value="NADH_4Fe-4S"/>
    <property type="match status" value="1"/>
</dbReference>
<dbReference type="EMBL" id="OBEI01000001">
    <property type="protein sequence ID" value="SNZ03090.1"/>
    <property type="molecule type" value="Genomic_DNA"/>
</dbReference>
<dbReference type="PROSITE" id="PS00644">
    <property type="entry name" value="COMPLEX1_51K_1"/>
    <property type="match status" value="1"/>
</dbReference>
<dbReference type="InterPro" id="IPR037225">
    <property type="entry name" value="Nuo51_FMN-bd_sf"/>
</dbReference>
<evidence type="ECO:0000259" key="6">
    <source>
        <dbReference type="SMART" id="SM00928"/>
    </source>
</evidence>
<dbReference type="OrthoDB" id="9761899at2"/>
<dbReference type="Pfam" id="PF10531">
    <property type="entry name" value="SLBB"/>
    <property type="match status" value="1"/>
</dbReference>
<gene>
    <name evidence="7" type="ORF">SAMN06265182_0290</name>
</gene>
<evidence type="ECO:0000256" key="1">
    <source>
        <dbReference type="ARBA" id="ARBA00007523"/>
    </source>
</evidence>
<dbReference type="GO" id="GO:0008137">
    <property type="term" value="F:NADH dehydrogenase (ubiquinone) activity"/>
    <property type="evidence" value="ECO:0007669"/>
    <property type="project" value="InterPro"/>
</dbReference>
<sequence length="430" mass="47376">MEDIRNKIPRLPEIHVESNLNLLLRRAKENRTVGIEEYETTGGYSALKKALKKFTPEDIVVLVEESTLRGRGGAGFPTGRKWRYALMNPPPRYLICNADESEPGTFKDRIIIERDPHLLLEGMIIAGYALGAKEGYIYIRGEYPAGYLILENAIKEAKDRGYLGENIMGTDFSFDIKVYRGAGAYICGEETALIESLEGKRGHPRLRPPYPAQIGLYGKPTVVNNVETLSNIPIIVTYEAYFMNIGPSGFYGPKLFPISGKVEKPGVYEATMDITLGELIDMAGGVKDGKKVKAVFAGALGIFSENELDMPMDYSPKGFGGTGTTIVLDEDDCIVDALVVITNFFHHESCGKCTPCRVGTYEQHSILKKLKEGEATEKDIEYLKHLSENIPANSICGLGMSAPNAVADALKKFPEEIKAHLNKTCKVCFG</sequence>
<keyword evidence="3" id="KW-0479">Metal-binding</keyword>
<dbReference type="FunFam" id="3.40.50.11540:FF:000001">
    <property type="entry name" value="NADH dehydrogenase [ubiquinone] flavoprotein 1, mitochondrial"/>
    <property type="match status" value="1"/>
</dbReference>
<dbReference type="GO" id="GO:0051539">
    <property type="term" value="F:4 iron, 4 sulfur cluster binding"/>
    <property type="evidence" value="ECO:0007669"/>
    <property type="project" value="UniProtKB-KW"/>
</dbReference>
<dbReference type="Gene3D" id="6.10.250.1450">
    <property type="match status" value="1"/>
</dbReference>
<dbReference type="RefSeq" id="WP_096999485.1">
    <property type="nucleotide sequence ID" value="NZ_OBEI01000001.1"/>
</dbReference>
<reference evidence="8" key="1">
    <citation type="submission" date="2017-09" db="EMBL/GenBank/DDBJ databases">
        <authorList>
            <person name="Varghese N."/>
            <person name="Submissions S."/>
        </authorList>
    </citation>
    <scope>NUCLEOTIDE SEQUENCE [LARGE SCALE GENOMIC DNA]</scope>
    <source>
        <strain evidence="8">DSM 15103</strain>
    </source>
</reference>
<feature type="domain" description="NADH-ubiquinone oxidoreductase 51kDa subunit iron-sulphur binding" evidence="6">
    <location>
        <begin position="335"/>
        <end position="380"/>
    </location>
</feature>
<dbReference type="GO" id="GO:0046872">
    <property type="term" value="F:metal ion binding"/>
    <property type="evidence" value="ECO:0007669"/>
    <property type="project" value="UniProtKB-KW"/>
</dbReference>
<dbReference type="Pfam" id="PF01512">
    <property type="entry name" value="Complex1_51K"/>
    <property type="match status" value="1"/>
</dbReference>
<dbReference type="Gene3D" id="3.10.20.600">
    <property type="match status" value="1"/>
</dbReference>
<proteinExistence type="inferred from homology"/>
<comment type="similarity">
    <text evidence="1">Belongs to the complex I 51 kDa subunit family.</text>
</comment>
<dbReference type="PROSITE" id="PS00645">
    <property type="entry name" value="COMPLEX1_51K_2"/>
    <property type="match status" value="1"/>
</dbReference>
<dbReference type="SUPFAM" id="SSF142984">
    <property type="entry name" value="Nqo1 middle domain-like"/>
    <property type="match status" value="1"/>
</dbReference>
<evidence type="ECO:0000256" key="3">
    <source>
        <dbReference type="ARBA" id="ARBA00022723"/>
    </source>
</evidence>
<dbReference type="InterPro" id="IPR001949">
    <property type="entry name" value="NADH-UbQ_OxRdtase_51kDa_CS"/>
</dbReference>
<name>A0A285N0X5_9AQUI</name>
<protein>
    <submittedName>
        <fullName evidence="7">NADH-quinone oxidoreductase subunit F</fullName>
    </submittedName>
</protein>
<dbReference type="GO" id="GO:0010181">
    <property type="term" value="F:FMN binding"/>
    <property type="evidence" value="ECO:0007669"/>
    <property type="project" value="InterPro"/>
</dbReference>
<keyword evidence="5" id="KW-0411">Iron-sulfur</keyword>
<dbReference type="PANTHER" id="PTHR43578">
    <property type="entry name" value="NADH-QUINONE OXIDOREDUCTASE SUBUNIT F"/>
    <property type="match status" value="1"/>
</dbReference>
<evidence type="ECO:0000256" key="5">
    <source>
        <dbReference type="ARBA" id="ARBA00023014"/>
    </source>
</evidence>
<keyword evidence="8" id="KW-1185">Reference proteome</keyword>
<keyword evidence="4" id="KW-0408">Iron</keyword>